<proteinExistence type="predicted"/>
<comment type="caution">
    <text evidence="1">The sequence shown here is derived from an EMBL/GenBank/DDBJ whole genome shotgun (WGS) entry which is preliminary data.</text>
</comment>
<keyword evidence="2" id="KW-1185">Reference proteome</keyword>
<reference evidence="1 2" key="1">
    <citation type="journal article" date="2023" name="Elife">
        <title>Identification of key yeast species and microbe-microbe interactions impacting larval growth of Drosophila in the wild.</title>
        <authorList>
            <person name="Mure A."/>
            <person name="Sugiura Y."/>
            <person name="Maeda R."/>
            <person name="Honda K."/>
            <person name="Sakurai N."/>
            <person name="Takahashi Y."/>
            <person name="Watada M."/>
            <person name="Katoh T."/>
            <person name="Gotoh A."/>
            <person name="Gotoh Y."/>
            <person name="Taniguchi I."/>
            <person name="Nakamura K."/>
            <person name="Hayashi T."/>
            <person name="Katayama T."/>
            <person name="Uemura T."/>
            <person name="Hattori Y."/>
        </authorList>
    </citation>
    <scope>NUCLEOTIDE SEQUENCE [LARGE SCALE GENOMIC DNA]</scope>
    <source>
        <strain evidence="1 2">SC-9</strain>
    </source>
</reference>
<name>A0AAV5QQF0_9ASCO</name>
<evidence type="ECO:0000313" key="2">
    <source>
        <dbReference type="Proteomes" id="UP001360560"/>
    </source>
</evidence>
<dbReference type="Proteomes" id="UP001360560">
    <property type="component" value="Unassembled WGS sequence"/>
</dbReference>
<organism evidence="1 2">
    <name type="scientific">Saccharomycopsis crataegensis</name>
    <dbReference type="NCBI Taxonomy" id="43959"/>
    <lineage>
        <taxon>Eukaryota</taxon>
        <taxon>Fungi</taxon>
        <taxon>Dikarya</taxon>
        <taxon>Ascomycota</taxon>
        <taxon>Saccharomycotina</taxon>
        <taxon>Saccharomycetes</taxon>
        <taxon>Saccharomycopsidaceae</taxon>
        <taxon>Saccharomycopsis</taxon>
    </lineage>
</organism>
<dbReference type="RefSeq" id="XP_064853792.1">
    <property type="nucleotide sequence ID" value="XM_064997720.1"/>
</dbReference>
<dbReference type="EMBL" id="BTFZ01000011">
    <property type="protein sequence ID" value="GMM36796.1"/>
    <property type="molecule type" value="Genomic_DNA"/>
</dbReference>
<dbReference type="GeneID" id="90074771"/>
<protein>
    <submittedName>
        <fullName evidence="1">Uncharacterized protein</fullName>
    </submittedName>
</protein>
<evidence type="ECO:0000313" key="1">
    <source>
        <dbReference type="EMBL" id="GMM36796.1"/>
    </source>
</evidence>
<dbReference type="AlphaFoldDB" id="A0AAV5QQF0"/>
<accession>A0AAV5QQF0</accession>
<sequence>MIAAGIRNMFNIPIGISIKYPSPKKTHSIHNLPPIFETSKKLKGNRYEKYKFSNQMMAKNFFQLQPSPKEGMFIETQTGSQIVKDNQEGDDQVEEDDDDSEMVTIKGTSLLTPAEMFLFQGNKNPMHYRQKVRNIWKFQHCKNIIS</sequence>
<gene>
    <name evidence="1" type="ORF">DASC09_041210</name>
</gene>